<feature type="domain" description="Potassium channel inwardly rectifying transmembrane" evidence="2">
    <location>
        <begin position="13"/>
        <end position="70"/>
    </location>
</feature>
<comment type="similarity">
    <text evidence="1">Belongs to the inward rectifier-type potassium channel (TC 1.A.2.1) family.</text>
</comment>
<dbReference type="InterPro" id="IPR040445">
    <property type="entry name" value="Kir_TM"/>
</dbReference>
<keyword evidence="1" id="KW-0406">Ion transport</keyword>
<dbReference type="PANTHER" id="PTHR11767:SF51">
    <property type="entry name" value="INWARD RECTIFIER POTASSIUM CHANNEL IRK-1"/>
    <property type="match status" value="1"/>
</dbReference>
<dbReference type="PRINTS" id="PR01320">
    <property type="entry name" value="KIRCHANNEL"/>
</dbReference>
<dbReference type="GO" id="GO:0005886">
    <property type="term" value="C:plasma membrane"/>
    <property type="evidence" value="ECO:0007669"/>
    <property type="project" value="TreeGrafter"/>
</dbReference>
<evidence type="ECO:0000256" key="1">
    <source>
        <dbReference type="RuleBase" id="RU003822"/>
    </source>
</evidence>
<dbReference type="InterPro" id="IPR016449">
    <property type="entry name" value="K_chnl_inward-rec_Kir"/>
</dbReference>
<evidence type="ECO:0000313" key="4">
    <source>
        <dbReference type="Proteomes" id="UP000005237"/>
    </source>
</evidence>
<dbReference type="GO" id="GO:0034702">
    <property type="term" value="C:monoatomic ion channel complex"/>
    <property type="evidence" value="ECO:0007669"/>
    <property type="project" value="UniProtKB-KW"/>
</dbReference>
<comment type="subcellular location">
    <subcellularLocation>
        <location evidence="1">Membrane</location>
        <topology evidence="1">Multi-pass membrane protein</topology>
    </subcellularLocation>
</comment>
<keyword evidence="1" id="KW-0633">Potassium transport</keyword>
<dbReference type="Proteomes" id="UP000005237">
    <property type="component" value="Unassembled WGS sequence"/>
</dbReference>
<dbReference type="GO" id="GO:1990573">
    <property type="term" value="P:potassium ion import across plasma membrane"/>
    <property type="evidence" value="ECO:0007669"/>
    <property type="project" value="TreeGrafter"/>
</dbReference>
<keyword evidence="1" id="KW-0851">Voltage-gated channel</keyword>
<dbReference type="Gene3D" id="1.10.287.70">
    <property type="match status" value="1"/>
</dbReference>
<accession>A0A8R1IUM3</accession>
<keyword evidence="1" id="KW-0630">Potassium</keyword>
<reference evidence="3" key="2">
    <citation type="submission" date="2022-06" db="UniProtKB">
        <authorList>
            <consortium name="EnsemblMetazoa"/>
        </authorList>
    </citation>
    <scope>IDENTIFICATION</scope>
    <source>
        <strain evidence="3">DF5081</strain>
    </source>
</reference>
<name>A0A8R1IUM3_CAEJA</name>
<evidence type="ECO:0000259" key="2">
    <source>
        <dbReference type="Pfam" id="PF01007"/>
    </source>
</evidence>
<organism evidence="3 4">
    <name type="scientific">Caenorhabditis japonica</name>
    <dbReference type="NCBI Taxonomy" id="281687"/>
    <lineage>
        <taxon>Eukaryota</taxon>
        <taxon>Metazoa</taxon>
        <taxon>Ecdysozoa</taxon>
        <taxon>Nematoda</taxon>
        <taxon>Chromadorea</taxon>
        <taxon>Rhabditida</taxon>
        <taxon>Rhabditina</taxon>
        <taxon>Rhabditomorpha</taxon>
        <taxon>Rhabditoidea</taxon>
        <taxon>Rhabditidae</taxon>
        <taxon>Peloderinae</taxon>
        <taxon>Caenorhabditis</taxon>
    </lineage>
</organism>
<keyword evidence="1" id="KW-0407">Ion channel</keyword>
<reference evidence="4" key="1">
    <citation type="submission" date="2010-08" db="EMBL/GenBank/DDBJ databases">
        <authorList>
            <consortium name="Caenorhabditis japonica Sequencing Consortium"/>
            <person name="Wilson R.K."/>
        </authorList>
    </citation>
    <scope>NUCLEOTIDE SEQUENCE [LARGE SCALE GENOMIC DNA]</scope>
    <source>
        <strain evidence="4">DF5081</strain>
    </source>
</reference>
<keyword evidence="1" id="KW-0812">Transmembrane</keyword>
<dbReference type="GO" id="GO:0034765">
    <property type="term" value="P:regulation of monoatomic ion transmembrane transport"/>
    <property type="evidence" value="ECO:0007669"/>
    <property type="project" value="TreeGrafter"/>
</dbReference>
<dbReference type="SUPFAM" id="SSF81324">
    <property type="entry name" value="Voltage-gated potassium channels"/>
    <property type="match status" value="1"/>
</dbReference>
<keyword evidence="4" id="KW-1185">Reference proteome</keyword>
<evidence type="ECO:0000313" key="3">
    <source>
        <dbReference type="EnsemblMetazoa" id="CJA38413.1"/>
    </source>
</evidence>
<proteinExistence type="inferred from homology"/>
<sequence length="70" mass="7915">MPYPHQKRNIMCTSSWSVFGTTYYIIALVHGDLSEPVPANHTACIMNLDSVYSSFLFAVETHHTIGYGHR</sequence>
<dbReference type="Pfam" id="PF01007">
    <property type="entry name" value="IRK"/>
    <property type="match status" value="1"/>
</dbReference>
<dbReference type="EnsemblMetazoa" id="CJA38413.1">
    <property type="protein sequence ID" value="CJA38413.1"/>
    <property type="gene ID" value="WBGene00214260"/>
</dbReference>
<protein>
    <submittedName>
        <fullName evidence="3">IRK domain-containing protein</fullName>
    </submittedName>
</protein>
<dbReference type="AlphaFoldDB" id="A0A8R1IUM3"/>
<dbReference type="GO" id="GO:0005242">
    <property type="term" value="F:inward rectifier potassium channel activity"/>
    <property type="evidence" value="ECO:0007669"/>
    <property type="project" value="InterPro"/>
</dbReference>
<keyword evidence="1" id="KW-0813">Transport</keyword>
<dbReference type="PANTHER" id="PTHR11767">
    <property type="entry name" value="INWARD RECTIFIER POTASSIUM CHANNEL"/>
    <property type="match status" value="1"/>
</dbReference>
<keyword evidence="1" id="KW-0472">Membrane</keyword>